<dbReference type="Proteomes" id="UP000821865">
    <property type="component" value="Chromosome 8"/>
</dbReference>
<proteinExistence type="predicted"/>
<evidence type="ECO:0000313" key="2">
    <source>
        <dbReference type="Proteomes" id="UP000821865"/>
    </source>
</evidence>
<comment type="caution">
    <text evidence="1">The sequence shown here is derived from an EMBL/GenBank/DDBJ whole genome shotgun (WGS) entry which is preliminary data.</text>
</comment>
<dbReference type="EMBL" id="CM023477">
    <property type="protein sequence ID" value="KAH7938237.1"/>
    <property type="molecule type" value="Genomic_DNA"/>
</dbReference>
<gene>
    <name evidence="1" type="ORF">HPB49_021812</name>
</gene>
<protein>
    <submittedName>
        <fullName evidence="1">Uncharacterized protein</fullName>
    </submittedName>
</protein>
<accession>A0ACB8CBE9</accession>
<sequence length="257" mass="28948">MSEDDKPELMYPAFPVEDTGEEYDLDLPPTTANEYLRRVQLEASNCPDVVVANLDTSKFLAKQTVSFSNSNDCPPPPEGFAPSLEWQRKQVYNFHIAREKIVKRKALLKRNKEKCSVKLPRFEERERWKAVFCGSAAPSIHPLVSIVTTIPQQSIEAVISYSARWIEEEGFCASMGKWLYALLACVEKPLHPDMCSNIRALARACASARRKLSSKDDPNLTPLNLIICLIACYFNQTDLAGQVKKQEEKAASKTPTH</sequence>
<name>A0ACB8CBE9_DERSI</name>
<reference evidence="1" key="1">
    <citation type="submission" date="2020-05" db="EMBL/GenBank/DDBJ databases">
        <title>Large-scale comparative analyses of tick genomes elucidate their genetic diversity and vector capacities.</title>
        <authorList>
            <person name="Jia N."/>
            <person name="Wang J."/>
            <person name="Shi W."/>
            <person name="Du L."/>
            <person name="Sun Y."/>
            <person name="Zhan W."/>
            <person name="Jiang J."/>
            <person name="Wang Q."/>
            <person name="Zhang B."/>
            <person name="Ji P."/>
            <person name="Sakyi L.B."/>
            <person name="Cui X."/>
            <person name="Yuan T."/>
            <person name="Jiang B."/>
            <person name="Yang W."/>
            <person name="Lam T.T.-Y."/>
            <person name="Chang Q."/>
            <person name="Ding S."/>
            <person name="Wang X."/>
            <person name="Zhu J."/>
            <person name="Ruan X."/>
            <person name="Zhao L."/>
            <person name="Wei J."/>
            <person name="Que T."/>
            <person name="Du C."/>
            <person name="Cheng J."/>
            <person name="Dai P."/>
            <person name="Han X."/>
            <person name="Huang E."/>
            <person name="Gao Y."/>
            <person name="Liu J."/>
            <person name="Shao H."/>
            <person name="Ye R."/>
            <person name="Li L."/>
            <person name="Wei W."/>
            <person name="Wang X."/>
            <person name="Wang C."/>
            <person name="Yang T."/>
            <person name="Huo Q."/>
            <person name="Li W."/>
            <person name="Guo W."/>
            <person name="Chen H."/>
            <person name="Zhou L."/>
            <person name="Ni X."/>
            <person name="Tian J."/>
            <person name="Zhou Y."/>
            <person name="Sheng Y."/>
            <person name="Liu T."/>
            <person name="Pan Y."/>
            <person name="Xia L."/>
            <person name="Li J."/>
            <person name="Zhao F."/>
            <person name="Cao W."/>
        </authorList>
    </citation>
    <scope>NUCLEOTIDE SEQUENCE</scope>
    <source>
        <strain evidence="1">Dsil-2018</strain>
    </source>
</reference>
<evidence type="ECO:0000313" key="1">
    <source>
        <dbReference type="EMBL" id="KAH7938237.1"/>
    </source>
</evidence>
<organism evidence="1 2">
    <name type="scientific">Dermacentor silvarum</name>
    <name type="common">Tick</name>
    <dbReference type="NCBI Taxonomy" id="543639"/>
    <lineage>
        <taxon>Eukaryota</taxon>
        <taxon>Metazoa</taxon>
        <taxon>Ecdysozoa</taxon>
        <taxon>Arthropoda</taxon>
        <taxon>Chelicerata</taxon>
        <taxon>Arachnida</taxon>
        <taxon>Acari</taxon>
        <taxon>Parasitiformes</taxon>
        <taxon>Ixodida</taxon>
        <taxon>Ixodoidea</taxon>
        <taxon>Ixodidae</taxon>
        <taxon>Rhipicephalinae</taxon>
        <taxon>Dermacentor</taxon>
    </lineage>
</organism>
<keyword evidence="2" id="KW-1185">Reference proteome</keyword>